<accession>A0ABM9A0X1</accession>
<dbReference type="Proteomes" id="UP000838748">
    <property type="component" value="Unassembled WGS sequence"/>
</dbReference>
<evidence type="ECO:0000313" key="2">
    <source>
        <dbReference type="Proteomes" id="UP000838748"/>
    </source>
</evidence>
<proteinExistence type="predicted"/>
<name>A0ABM9A0X1_9VIBR</name>
<reference evidence="1" key="1">
    <citation type="submission" date="2021-11" db="EMBL/GenBank/DDBJ databases">
        <authorList>
            <person name="Rodrigo-Torres L."/>
            <person name="Arahal R. D."/>
            <person name="Lucena T."/>
        </authorList>
    </citation>
    <scope>NUCLEOTIDE SEQUENCE</scope>
    <source>
        <strain evidence="1">CECT 7928</strain>
    </source>
</reference>
<gene>
    <name evidence="1" type="ORF">VMF7928_01038</name>
</gene>
<sequence length="114" mass="13691">MWFLHEHLPENLDDFLCYQRENFNMPQEKAFSVSLTYTFEGKENCWKRVWYVTELEVKLMEIDIGESPAETIDEEAHKHIHKFKKDIGHYLNHIGCELIVKSDKLVLQEKLHQD</sequence>
<protein>
    <submittedName>
        <fullName evidence="1">Uncharacterized protein</fullName>
    </submittedName>
</protein>
<organism evidence="1 2">
    <name type="scientific">Vibrio marisflavi CECT 7928</name>
    <dbReference type="NCBI Taxonomy" id="634439"/>
    <lineage>
        <taxon>Bacteria</taxon>
        <taxon>Pseudomonadati</taxon>
        <taxon>Pseudomonadota</taxon>
        <taxon>Gammaproteobacteria</taxon>
        <taxon>Vibrionales</taxon>
        <taxon>Vibrionaceae</taxon>
        <taxon>Vibrio</taxon>
    </lineage>
</organism>
<dbReference type="EMBL" id="CAKLDM010000001">
    <property type="protein sequence ID" value="CAH0537295.1"/>
    <property type="molecule type" value="Genomic_DNA"/>
</dbReference>
<dbReference type="RefSeq" id="WP_237360405.1">
    <property type="nucleotide sequence ID" value="NZ_CAKLDM010000001.1"/>
</dbReference>
<evidence type="ECO:0000313" key="1">
    <source>
        <dbReference type="EMBL" id="CAH0537295.1"/>
    </source>
</evidence>
<keyword evidence="2" id="KW-1185">Reference proteome</keyword>
<comment type="caution">
    <text evidence="1">The sequence shown here is derived from an EMBL/GenBank/DDBJ whole genome shotgun (WGS) entry which is preliminary data.</text>
</comment>